<protein>
    <submittedName>
        <fullName evidence="1">Uncharacterized protein</fullName>
    </submittedName>
</protein>
<proteinExistence type="predicted"/>
<keyword evidence="2" id="KW-1185">Reference proteome</keyword>
<organism evidence="1 2">
    <name type="scientific">Escovopsis weberi</name>
    <dbReference type="NCBI Taxonomy" id="150374"/>
    <lineage>
        <taxon>Eukaryota</taxon>
        <taxon>Fungi</taxon>
        <taxon>Dikarya</taxon>
        <taxon>Ascomycota</taxon>
        <taxon>Pezizomycotina</taxon>
        <taxon>Sordariomycetes</taxon>
        <taxon>Hypocreomycetidae</taxon>
        <taxon>Hypocreales</taxon>
        <taxon>Hypocreaceae</taxon>
        <taxon>Escovopsis</taxon>
    </lineage>
</organism>
<dbReference type="Proteomes" id="UP000053831">
    <property type="component" value="Unassembled WGS sequence"/>
</dbReference>
<evidence type="ECO:0000313" key="2">
    <source>
        <dbReference type="Proteomes" id="UP000053831"/>
    </source>
</evidence>
<sequence>MSETLEDLGLTEGLITVQPARRSHSPVAWIKPGSSFVEIEILSRIDDLWRYMSADDKIAEEVYKFLIMLPADCRAMDRIDKPTTSYSEIFTSGEPFKTLYAMHALTELLEATRPRGSDGNVYRAFSLTSYDATARKAFELIVHAISDMDLVPDTEAQLQVDILDSLVQMLMKLLLDSNFPRQSD</sequence>
<comment type="caution">
    <text evidence="1">The sequence shown here is derived from an EMBL/GenBank/DDBJ whole genome shotgun (WGS) entry which is preliminary data.</text>
</comment>
<gene>
    <name evidence="1" type="ORF">ESCO_001220</name>
</gene>
<name>A0A0M8MT77_ESCWE</name>
<reference evidence="1 2" key="1">
    <citation type="submission" date="2015-07" db="EMBL/GenBank/DDBJ databases">
        <title>The genome of the fungus Escovopsis weberi, a specialized disease agent of ant agriculture.</title>
        <authorList>
            <person name="de Man T.J."/>
            <person name="Stajich J.E."/>
            <person name="Kubicek C.P."/>
            <person name="Chenthamara K."/>
            <person name="Atanasova L."/>
            <person name="Druzhinina I.S."/>
            <person name="Birnbaum S."/>
            <person name="Barribeau S.M."/>
            <person name="Teiling C."/>
            <person name="Suen G."/>
            <person name="Currie C."/>
            <person name="Gerardo N.M."/>
        </authorList>
    </citation>
    <scope>NUCLEOTIDE SEQUENCE [LARGE SCALE GENOMIC DNA]</scope>
</reference>
<evidence type="ECO:0000313" key="1">
    <source>
        <dbReference type="EMBL" id="KOS18906.1"/>
    </source>
</evidence>
<dbReference type="AlphaFoldDB" id="A0A0M8MT77"/>
<dbReference type="OrthoDB" id="420187at2759"/>
<dbReference type="STRING" id="150374.A0A0M8MT77"/>
<dbReference type="EMBL" id="LGSR01000020">
    <property type="protein sequence ID" value="KOS18906.1"/>
    <property type="molecule type" value="Genomic_DNA"/>
</dbReference>
<accession>A0A0M8MT77</accession>